<comment type="caution">
    <text evidence="2">The sequence shown here is derived from an EMBL/GenBank/DDBJ whole genome shotgun (WGS) entry which is preliminary data.</text>
</comment>
<dbReference type="Proteomes" id="UP001205105">
    <property type="component" value="Unassembled WGS sequence"/>
</dbReference>
<accession>A0AAD5DJC6</accession>
<evidence type="ECO:0008006" key="4">
    <source>
        <dbReference type="Google" id="ProtNLM"/>
    </source>
</evidence>
<reference evidence="2" key="1">
    <citation type="submission" date="2020-11" db="EMBL/GenBank/DDBJ databases">
        <title>Chlorella ohadii genome sequencing and assembly.</title>
        <authorList>
            <person name="Murik O."/>
            <person name="Treves H."/>
            <person name="Kedem I."/>
            <person name="Shotland Y."/>
            <person name="Kaplan A."/>
        </authorList>
    </citation>
    <scope>NUCLEOTIDE SEQUENCE</scope>
    <source>
        <strain evidence="2">1</strain>
    </source>
</reference>
<protein>
    <recommendedName>
        <fullName evidence="4">FAS1 domain-containing protein</fullName>
    </recommendedName>
</protein>
<dbReference type="AlphaFoldDB" id="A0AAD5DJC6"/>
<feature type="signal peptide" evidence="1">
    <location>
        <begin position="1"/>
        <end position="21"/>
    </location>
</feature>
<evidence type="ECO:0000313" key="3">
    <source>
        <dbReference type="Proteomes" id="UP001205105"/>
    </source>
</evidence>
<evidence type="ECO:0000256" key="1">
    <source>
        <dbReference type="SAM" id="SignalP"/>
    </source>
</evidence>
<feature type="chain" id="PRO_5042014414" description="FAS1 domain-containing protein" evidence="1">
    <location>
        <begin position="22"/>
        <end position="225"/>
    </location>
</feature>
<sequence>MAARHLLLLLLAATAAAAVAASRGPGPNGGYHPPGTCGSLEAFLRTGPKFDFVAERLHKLPRRDFTLLLPLTSVPTGSWLRPGLPRSIVNDLVRNLVLTRNYRSVEELLEAGSARTLAGTQVTFAFEDGRVIATFEGLAEARGVVLPLPRSFKKVTVFSVGNDQLGSAPGNTTSAGRRLTACGCQGAYCTARIPCCGTCVNMSTDRYGLQSGTCQATSGANGSAC</sequence>
<dbReference type="EMBL" id="JADXDR010000180">
    <property type="protein sequence ID" value="KAI7836610.1"/>
    <property type="molecule type" value="Genomic_DNA"/>
</dbReference>
<name>A0AAD5DJC6_9CHLO</name>
<keyword evidence="1" id="KW-0732">Signal</keyword>
<evidence type="ECO:0000313" key="2">
    <source>
        <dbReference type="EMBL" id="KAI7836610.1"/>
    </source>
</evidence>
<keyword evidence="3" id="KW-1185">Reference proteome</keyword>
<organism evidence="2 3">
    <name type="scientific">Chlorella ohadii</name>
    <dbReference type="NCBI Taxonomy" id="2649997"/>
    <lineage>
        <taxon>Eukaryota</taxon>
        <taxon>Viridiplantae</taxon>
        <taxon>Chlorophyta</taxon>
        <taxon>core chlorophytes</taxon>
        <taxon>Trebouxiophyceae</taxon>
        <taxon>Chlorellales</taxon>
        <taxon>Chlorellaceae</taxon>
        <taxon>Chlorella clade</taxon>
        <taxon>Chlorella</taxon>
    </lineage>
</organism>
<gene>
    <name evidence="2" type="ORF">COHA_009495</name>
</gene>
<proteinExistence type="predicted"/>